<dbReference type="Pfam" id="PF00849">
    <property type="entry name" value="PseudoU_synth_2"/>
    <property type="match status" value="1"/>
</dbReference>
<comment type="similarity">
    <text evidence="2">Belongs to the pseudouridine synthase RluA family.</text>
</comment>
<dbReference type="InterPro" id="IPR006145">
    <property type="entry name" value="PsdUridine_synth_RsuA/RluA"/>
</dbReference>
<reference evidence="7" key="1">
    <citation type="submission" date="2016-01" db="EMBL/GenBank/DDBJ databases">
        <authorList>
            <person name="Mitreva M."/>
            <person name="Pepin K.H."/>
            <person name="Mihindukulasuriya K.A."/>
            <person name="Fulton R."/>
            <person name="Fronick C."/>
            <person name="O'Laughlin M."/>
            <person name="Miner T."/>
            <person name="Herter B."/>
            <person name="Rosa B.A."/>
            <person name="Cordes M."/>
            <person name="Tomlinson C."/>
            <person name="Wollam A."/>
            <person name="Palsikar V.B."/>
            <person name="Mardis E.R."/>
            <person name="Wilson R.K."/>
        </authorList>
    </citation>
    <scope>NUCLEOTIDE SEQUENCE [LARGE SCALE GENOMIC DNA]</scope>
    <source>
        <strain evidence="7">KA00274</strain>
    </source>
</reference>
<dbReference type="Proteomes" id="UP000070080">
    <property type="component" value="Unassembled WGS sequence"/>
</dbReference>
<dbReference type="InterPro" id="IPR050188">
    <property type="entry name" value="RluA_PseudoU_synthase"/>
</dbReference>
<dbReference type="GO" id="GO:0009982">
    <property type="term" value="F:pseudouridine synthase activity"/>
    <property type="evidence" value="ECO:0007669"/>
    <property type="project" value="InterPro"/>
</dbReference>
<dbReference type="InterPro" id="IPR020103">
    <property type="entry name" value="PsdUridine_synth_cat_dom_sf"/>
</dbReference>
<dbReference type="RefSeq" id="WP_066714657.1">
    <property type="nucleotide sequence ID" value="NZ_CP118869.1"/>
</dbReference>
<name>A0A133Y7H0_9FIRM</name>
<organism evidence="6 7">
    <name type="scientific">Amygdalobacter nucleatus</name>
    <dbReference type="NCBI Taxonomy" id="3029274"/>
    <lineage>
        <taxon>Bacteria</taxon>
        <taxon>Bacillati</taxon>
        <taxon>Bacillota</taxon>
        <taxon>Clostridia</taxon>
        <taxon>Eubacteriales</taxon>
        <taxon>Oscillospiraceae</taxon>
        <taxon>Amygdalobacter</taxon>
    </lineage>
</organism>
<dbReference type="PANTHER" id="PTHR21600">
    <property type="entry name" value="MITOCHONDRIAL RNA PSEUDOURIDINE SYNTHASE"/>
    <property type="match status" value="1"/>
</dbReference>
<dbReference type="SUPFAM" id="SSF55120">
    <property type="entry name" value="Pseudouridine synthase"/>
    <property type="match status" value="1"/>
</dbReference>
<evidence type="ECO:0000313" key="6">
    <source>
        <dbReference type="EMBL" id="KXB39120.1"/>
    </source>
</evidence>
<evidence type="ECO:0000256" key="4">
    <source>
        <dbReference type="ARBA" id="ARBA00033164"/>
    </source>
</evidence>
<dbReference type="GO" id="GO:0140098">
    <property type="term" value="F:catalytic activity, acting on RNA"/>
    <property type="evidence" value="ECO:0007669"/>
    <property type="project" value="UniProtKB-ARBA"/>
</dbReference>
<dbReference type="Gene3D" id="3.30.2350.10">
    <property type="entry name" value="Pseudouridine synthase"/>
    <property type="match status" value="1"/>
</dbReference>
<dbReference type="OrthoDB" id="9807829at2"/>
<dbReference type="EMBL" id="LSCV01000042">
    <property type="protein sequence ID" value="KXB39120.1"/>
    <property type="molecule type" value="Genomic_DNA"/>
</dbReference>
<dbReference type="CDD" id="cd02869">
    <property type="entry name" value="PseudoU_synth_RluA_like"/>
    <property type="match status" value="1"/>
</dbReference>
<evidence type="ECO:0000259" key="5">
    <source>
        <dbReference type="Pfam" id="PF00849"/>
    </source>
</evidence>
<proteinExistence type="inferred from homology"/>
<protein>
    <recommendedName>
        <fullName evidence="3">RNA pseudouridylate synthase</fullName>
    </recommendedName>
    <alternativeName>
        <fullName evidence="4">RNA-uridine isomerase</fullName>
    </alternativeName>
</protein>
<dbReference type="AlphaFoldDB" id="A0A133Y7H0"/>
<accession>A0A133Y7H0</accession>
<comment type="catalytic activity">
    <reaction evidence="1">
        <text>a uridine in RNA = a pseudouridine in RNA</text>
        <dbReference type="Rhea" id="RHEA:48348"/>
        <dbReference type="Rhea" id="RHEA-COMP:12068"/>
        <dbReference type="Rhea" id="RHEA-COMP:12069"/>
        <dbReference type="ChEBI" id="CHEBI:65314"/>
        <dbReference type="ChEBI" id="CHEBI:65315"/>
    </reaction>
</comment>
<evidence type="ECO:0000256" key="1">
    <source>
        <dbReference type="ARBA" id="ARBA00000073"/>
    </source>
</evidence>
<keyword evidence="7" id="KW-1185">Reference proteome</keyword>
<dbReference type="GO" id="GO:0003723">
    <property type="term" value="F:RNA binding"/>
    <property type="evidence" value="ECO:0007669"/>
    <property type="project" value="InterPro"/>
</dbReference>
<evidence type="ECO:0000313" key="7">
    <source>
        <dbReference type="Proteomes" id="UP000070080"/>
    </source>
</evidence>
<sequence>MVLTIKFQAKDDGLRAVDALRKHYAFSNRRIKKIKFQGYFKLNGENCYLIVPVKAGDIAEICDDAQVNELELSADAASYIVYKDDWFIAANKPANMLTQPNYWHTDSALTKIISKQDLHLVNRLDKDSSGLVILATSSHAHSVLTQISLAKYYLTLVYGDVEASNFGEEFVPEFKQKELQIEMEKGLLKELSLSDSANLTCNYCAYPICRREASILERRICLEKGKSCLTLFRKLAYDQTTNVSLVLCRLLTGRTHQIRLHFLSMGHPLLGESLYDLANLAEMARLPYEERTLSFKKEIPLAEKLELDSLRFTDNPLSTDIYIKYLANLLNIEPSKLQAQAKSNANFIKSTKAYQAMQILNASLPRQALHAWALNFANPVHFPNNSVLDYYVLFAPLQADMANFITEHFPKQKEILGKYEAFNLHYPKA</sequence>
<comment type="caution">
    <text evidence="6">The sequence shown here is derived from an EMBL/GenBank/DDBJ whole genome shotgun (WGS) entry which is preliminary data.</text>
</comment>
<feature type="domain" description="Pseudouridine synthase RsuA/RluA-like" evidence="5">
    <location>
        <begin position="87"/>
        <end position="263"/>
    </location>
</feature>
<evidence type="ECO:0000256" key="3">
    <source>
        <dbReference type="ARBA" id="ARBA00031870"/>
    </source>
</evidence>
<dbReference type="STRING" id="1497955.HMPREF1872_01146"/>
<dbReference type="GO" id="GO:0000455">
    <property type="term" value="P:enzyme-directed rRNA pseudouridine synthesis"/>
    <property type="evidence" value="ECO:0007669"/>
    <property type="project" value="TreeGrafter"/>
</dbReference>
<gene>
    <name evidence="6" type="ORF">HMPREF1872_01146</name>
</gene>
<evidence type="ECO:0000256" key="2">
    <source>
        <dbReference type="ARBA" id="ARBA00010876"/>
    </source>
</evidence>
<dbReference type="PANTHER" id="PTHR21600:SF44">
    <property type="entry name" value="RIBOSOMAL LARGE SUBUNIT PSEUDOURIDINE SYNTHASE D"/>
    <property type="match status" value="1"/>
</dbReference>